<gene>
    <name evidence="3" type="ORF">LSH36_672g01022</name>
</gene>
<organism evidence="3 4">
    <name type="scientific">Paralvinella palmiformis</name>
    <dbReference type="NCBI Taxonomy" id="53620"/>
    <lineage>
        <taxon>Eukaryota</taxon>
        <taxon>Metazoa</taxon>
        <taxon>Spiralia</taxon>
        <taxon>Lophotrochozoa</taxon>
        <taxon>Annelida</taxon>
        <taxon>Polychaeta</taxon>
        <taxon>Sedentaria</taxon>
        <taxon>Canalipalpata</taxon>
        <taxon>Terebellida</taxon>
        <taxon>Terebelliformia</taxon>
        <taxon>Alvinellidae</taxon>
        <taxon>Paralvinella</taxon>
    </lineage>
</organism>
<sequence>MLIISVTPRDLSSFNPITDASLRGHVTHGYQGFPVNNFEKSRDRAIQDHLSETKNSPRNHYHGVSHYLDTKKPLVVGEAKGFQYGSDEPQFLQQFKGKEGYRTDKKTSEELMRFHQQRDEAEFNIQQYKRERQQKIKDRVEEKKRDMDMLKSYNPWGRPGGGAPMRSDDENHNPFQSDYPQSSRTEEADYGNFIDNFGKPGHGAPLRTKSGKLKTELKGDTDIRFQKTETGRAVYNQELRYQGDGEKKLQYQQELENQMQMQKQKAQQEKLENLKKELHSLHQDPYNILGTEAAVKSRSEIEKSAMNRTYTDYDAYDPWGKGVGQPRRDQFGDVKRYHYSDPVRKEVYTEKSTHLLTPEEGNSLPLEQSPGGAGAPVITPSGNVMTRKIISMSKTESGDTTIRDDLPGFSKKRNNPALDDSEFGIYDPFGKVGGGAPLKDQKGHINTAIYGKMRDQTGERNPSAAEAKREAAHEYLNELQREMEQQKRIKDEEERNLKEKSEGLADLMKKGQVGKPKRDPKTGLLLSQHLGRTDVTMNQMQERHMKTEKSLEYHTELEKAAEERKRTQALDLLKEKQQTKQHQQYMDHFWGRPGGGAPNPQTRKVKLDEILYSPRKELNDFYNKSLDANQKPHNFVRNTVNSLHTNLYEYPLPHKRLPKKDYKLLVPYAISSEDSL</sequence>
<feature type="region of interest" description="Disordered" evidence="2">
    <location>
        <begin position="138"/>
        <end position="185"/>
    </location>
</feature>
<comment type="caution">
    <text evidence="3">The sequence shown here is derived from an EMBL/GenBank/DDBJ whole genome shotgun (WGS) entry which is preliminary data.</text>
</comment>
<feature type="region of interest" description="Disordered" evidence="2">
    <location>
        <begin position="394"/>
        <end position="415"/>
    </location>
</feature>
<proteinExistence type="predicted"/>
<feature type="region of interest" description="Disordered" evidence="2">
    <location>
        <begin position="352"/>
        <end position="381"/>
    </location>
</feature>
<evidence type="ECO:0000313" key="4">
    <source>
        <dbReference type="Proteomes" id="UP001208570"/>
    </source>
</evidence>
<feature type="coiled-coil region" evidence="1">
    <location>
        <begin position="465"/>
        <end position="510"/>
    </location>
</feature>
<keyword evidence="4" id="KW-1185">Reference proteome</keyword>
<keyword evidence="1" id="KW-0175">Coiled coil</keyword>
<evidence type="ECO:0000256" key="1">
    <source>
        <dbReference type="SAM" id="Coils"/>
    </source>
</evidence>
<dbReference type="GO" id="GO:0005813">
    <property type="term" value="C:centrosome"/>
    <property type="evidence" value="ECO:0007669"/>
    <property type="project" value="InterPro"/>
</dbReference>
<name>A0AAD9J2X1_9ANNE</name>
<dbReference type="GO" id="GO:0000922">
    <property type="term" value="C:spindle pole"/>
    <property type="evidence" value="ECO:0007669"/>
    <property type="project" value="InterPro"/>
</dbReference>
<feature type="compositionally biased region" description="Polar residues" evidence="2">
    <location>
        <begin position="173"/>
        <end position="183"/>
    </location>
</feature>
<dbReference type="PANTHER" id="PTHR21616:SF3">
    <property type="match status" value="1"/>
</dbReference>
<dbReference type="GO" id="GO:0032467">
    <property type="term" value="P:positive regulation of cytokinesis"/>
    <property type="evidence" value="ECO:0007669"/>
    <property type="project" value="InterPro"/>
</dbReference>
<dbReference type="Proteomes" id="UP001208570">
    <property type="component" value="Unassembled WGS sequence"/>
</dbReference>
<evidence type="ECO:0000313" key="3">
    <source>
        <dbReference type="EMBL" id="KAK2145574.1"/>
    </source>
</evidence>
<dbReference type="AlphaFoldDB" id="A0AAD9J2X1"/>
<protein>
    <submittedName>
        <fullName evidence="3">Uncharacterized protein</fullName>
    </submittedName>
</protein>
<feature type="compositionally biased region" description="Basic and acidic residues" evidence="2">
    <location>
        <begin position="138"/>
        <end position="149"/>
    </location>
</feature>
<evidence type="ECO:0000256" key="2">
    <source>
        <dbReference type="SAM" id="MobiDB-lite"/>
    </source>
</evidence>
<dbReference type="PANTHER" id="PTHR21616">
    <property type="entry name" value="CENTROSOME SPINDLE POLE ASSOCIATED PROTEIN"/>
    <property type="match status" value="1"/>
</dbReference>
<dbReference type="InterPro" id="IPR026708">
    <property type="entry name" value="CSPP1"/>
</dbReference>
<accession>A0AAD9J2X1</accession>
<reference evidence="3" key="1">
    <citation type="journal article" date="2023" name="Mol. Biol. Evol.">
        <title>Third-Generation Sequencing Reveals the Adaptive Role of the Epigenome in Three Deep-Sea Polychaetes.</title>
        <authorList>
            <person name="Perez M."/>
            <person name="Aroh O."/>
            <person name="Sun Y."/>
            <person name="Lan Y."/>
            <person name="Juniper S.K."/>
            <person name="Young C.R."/>
            <person name="Angers B."/>
            <person name="Qian P.Y."/>
        </authorList>
    </citation>
    <scope>NUCLEOTIDE SEQUENCE</scope>
    <source>
        <strain evidence="3">P08H-3</strain>
    </source>
</reference>
<feature type="coiled-coil region" evidence="1">
    <location>
        <begin position="252"/>
        <end position="284"/>
    </location>
</feature>
<dbReference type="GO" id="GO:0005874">
    <property type="term" value="C:microtubule"/>
    <property type="evidence" value="ECO:0007669"/>
    <property type="project" value="InterPro"/>
</dbReference>
<dbReference type="EMBL" id="JAODUP010000672">
    <property type="protein sequence ID" value="KAK2145574.1"/>
    <property type="molecule type" value="Genomic_DNA"/>
</dbReference>